<evidence type="ECO:0000313" key="2">
    <source>
        <dbReference type="Proteomes" id="UP000017090"/>
    </source>
</evidence>
<organism evidence="1 2">
    <name type="scientific">Megasphaera vaginalis</name>
    <name type="common">ex Srinivasan et al. 2021</name>
    <dbReference type="NCBI Taxonomy" id="1111454"/>
    <lineage>
        <taxon>Bacteria</taxon>
        <taxon>Bacillati</taxon>
        <taxon>Bacillota</taxon>
        <taxon>Negativicutes</taxon>
        <taxon>Veillonellales</taxon>
        <taxon>Veillonellaceae</taxon>
        <taxon>Megasphaera</taxon>
    </lineage>
</organism>
<protein>
    <submittedName>
        <fullName evidence="1">Uncharacterized protein</fullName>
    </submittedName>
</protein>
<dbReference type="STRING" id="1111454.HMPREF1250_0120"/>
<dbReference type="PATRIC" id="fig|1111454.3.peg.8"/>
<dbReference type="EMBL" id="AWXA01000001">
    <property type="protein sequence ID" value="ERT62754.1"/>
    <property type="molecule type" value="Genomic_DNA"/>
</dbReference>
<sequence length="38" mass="4489">MVGAFYCPLLAIYGDFCYNNTNTLVTAWERSFWITFLF</sequence>
<proteinExistence type="predicted"/>
<name>U7UV24_9FIRM</name>
<evidence type="ECO:0000313" key="1">
    <source>
        <dbReference type="EMBL" id="ERT62754.1"/>
    </source>
</evidence>
<accession>U7UV24</accession>
<comment type="caution">
    <text evidence="1">The sequence shown here is derived from an EMBL/GenBank/DDBJ whole genome shotgun (WGS) entry which is preliminary data.</text>
</comment>
<dbReference type="AlphaFoldDB" id="U7UV24"/>
<dbReference type="Proteomes" id="UP000017090">
    <property type="component" value="Unassembled WGS sequence"/>
</dbReference>
<reference evidence="1 2" key="1">
    <citation type="submission" date="2013-09" db="EMBL/GenBank/DDBJ databases">
        <authorList>
            <person name="Durkin A.S."/>
            <person name="Haft D.R."/>
            <person name="McCorrison J."/>
            <person name="Torralba M."/>
            <person name="Gillis M."/>
            <person name="Haft D.H."/>
            <person name="Methe B."/>
            <person name="Sutton G."/>
            <person name="Nelson K.E."/>
        </authorList>
    </citation>
    <scope>NUCLEOTIDE SEQUENCE [LARGE SCALE GENOMIC DNA]</scope>
    <source>
        <strain evidence="1 2">BV3C16-1</strain>
    </source>
</reference>
<gene>
    <name evidence="1" type="ORF">HMPREF1250_0120</name>
</gene>
<keyword evidence="2" id="KW-1185">Reference proteome</keyword>